<evidence type="ECO:0008006" key="4">
    <source>
        <dbReference type="Google" id="ProtNLM"/>
    </source>
</evidence>
<dbReference type="Proteomes" id="UP000076720">
    <property type="component" value="Chromosome"/>
</dbReference>
<dbReference type="RefSeq" id="WP_063484127.1">
    <property type="nucleotide sequence ID" value="NZ_CP012949.1"/>
</dbReference>
<organism evidence="2 3">
    <name type="scientific">Streptomyces ambofaciens</name>
    <dbReference type="NCBI Taxonomy" id="1889"/>
    <lineage>
        <taxon>Bacteria</taxon>
        <taxon>Bacillati</taxon>
        <taxon>Actinomycetota</taxon>
        <taxon>Actinomycetes</taxon>
        <taxon>Kitasatosporales</taxon>
        <taxon>Streptomycetaceae</taxon>
        <taxon>Streptomyces</taxon>
    </lineage>
</organism>
<sequence>MAASGSGNRRKRHLVAHSPGLLLTVTVTWLDEGHRAAEQPADDEVRVGSAQVAAAGEHRPAHPMPLR</sequence>
<name>A0ABM6B9H2_STRAM</name>
<proteinExistence type="predicted"/>
<dbReference type="EMBL" id="CP012949">
    <property type="protein sequence ID" value="ANB10504.1"/>
    <property type="molecule type" value="Genomic_DNA"/>
</dbReference>
<evidence type="ECO:0000256" key="1">
    <source>
        <dbReference type="SAM" id="MobiDB-lite"/>
    </source>
</evidence>
<feature type="region of interest" description="Disordered" evidence="1">
    <location>
        <begin position="34"/>
        <end position="67"/>
    </location>
</feature>
<evidence type="ECO:0000313" key="2">
    <source>
        <dbReference type="EMBL" id="ANB10504.1"/>
    </source>
</evidence>
<gene>
    <name evidence="2" type="ORF">SAM40697_6551</name>
</gene>
<evidence type="ECO:0000313" key="3">
    <source>
        <dbReference type="Proteomes" id="UP000076720"/>
    </source>
</evidence>
<keyword evidence="3" id="KW-1185">Reference proteome</keyword>
<reference evidence="2 3" key="2">
    <citation type="journal article" date="2016" name="Genome Announc.">
        <title>Complete Genome Sequence of Streptomyces ambofaciens DSM 40697, a Paradigm for Genome Plasticity Studies.</title>
        <authorList>
            <person name="Thibessard A."/>
            <person name="Leblond P."/>
        </authorList>
    </citation>
    <scope>NUCLEOTIDE SEQUENCE [LARGE SCALE GENOMIC DNA]</scope>
    <source>
        <strain evidence="2 3">DSM 40697</strain>
    </source>
</reference>
<reference evidence="3" key="1">
    <citation type="submission" date="2015-10" db="EMBL/GenBank/DDBJ databases">
        <title>Complete genome sequence of Streptomyces ambofaciens DSM 40697.</title>
        <authorList>
            <person name="Thibessard A."/>
            <person name="Leblond P."/>
        </authorList>
    </citation>
    <scope>NUCLEOTIDE SEQUENCE [LARGE SCALE GENOMIC DNA]</scope>
    <source>
        <strain evidence="3">DSM 40697</strain>
    </source>
</reference>
<accession>A0ABM6B9H2</accession>
<protein>
    <recommendedName>
        <fullName evidence="4">Transposase</fullName>
    </recommendedName>
</protein>